<reference evidence="2 3" key="1">
    <citation type="submission" date="2016-10" db="EMBL/GenBank/DDBJ databases">
        <authorList>
            <person name="Varghese N."/>
            <person name="Submissions S."/>
        </authorList>
    </citation>
    <scope>NUCLEOTIDE SEQUENCE [LARGE SCALE GENOMIC DNA]</scope>
    <source>
        <strain evidence="2 3">LMG 18378</strain>
    </source>
</reference>
<name>A0AAQ1KP89_9PSED</name>
<proteinExistence type="predicted"/>
<dbReference type="InterPro" id="IPR046864">
    <property type="entry name" value="VasX_N"/>
</dbReference>
<dbReference type="RefSeq" id="WP_369679013.1">
    <property type="nucleotide sequence ID" value="NZ_FOLS01000049.1"/>
</dbReference>
<evidence type="ECO:0000259" key="1">
    <source>
        <dbReference type="Pfam" id="PF20249"/>
    </source>
</evidence>
<evidence type="ECO:0000313" key="2">
    <source>
        <dbReference type="EMBL" id="SFD95893.1"/>
    </source>
</evidence>
<dbReference type="CDD" id="cd20708">
    <property type="entry name" value="MIX_IV"/>
    <property type="match status" value="1"/>
</dbReference>
<feature type="non-terminal residue" evidence="2">
    <location>
        <position position="239"/>
    </location>
</feature>
<evidence type="ECO:0000313" key="3">
    <source>
        <dbReference type="Proteomes" id="UP000183385"/>
    </source>
</evidence>
<accession>A0AAQ1KP89</accession>
<dbReference type="Proteomes" id="UP000183385">
    <property type="component" value="Unassembled WGS sequence"/>
</dbReference>
<organism evidence="2 3">
    <name type="scientific">Pseudomonas citronellolis</name>
    <dbReference type="NCBI Taxonomy" id="53408"/>
    <lineage>
        <taxon>Bacteria</taxon>
        <taxon>Pseudomonadati</taxon>
        <taxon>Pseudomonadota</taxon>
        <taxon>Gammaproteobacteria</taxon>
        <taxon>Pseudomonadales</taxon>
        <taxon>Pseudomonadaceae</taxon>
        <taxon>Pseudomonas</taxon>
    </lineage>
</organism>
<keyword evidence="3" id="KW-1185">Reference proteome</keyword>
<sequence length="239" mass="26725">MISNPNRLHGMSHDDARNPIASCPARQNELYVVPARYALAEHPARHASLQPAVRASSHPMALRRLRGGFLYLWHAQGPLQRYAVAADGLLQAQPLTADESVLLHGSQAGFALDKRHDAWLLYSEIPLGADACAQLAEAGIRQRRMRHVALGEVALRLQASHCPPLDASETLLAELMPEVRERVLAKEHAQNREADKRRTRELAERMNAAPTQENVRAYIHAMEWYNARSQAAMRHPQAE</sequence>
<gene>
    <name evidence="2" type="ORF">SAMN05216577_14957</name>
</gene>
<dbReference type="Pfam" id="PF20249">
    <property type="entry name" value="VasX_N"/>
    <property type="match status" value="1"/>
</dbReference>
<protein>
    <recommendedName>
        <fullName evidence="1">Toxin VasX N-terminal region domain-containing protein</fullName>
    </recommendedName>
</protein>
<feature type="domain" description="Toxin VasX N-terminal region" evidence="1">
    <location>
        <begin position="23"/>
        <end position="154"/>
    </location>
</feature>
<dbReference type="AlphaFoldDB" id="A0AAQ1KP89"/>
<comment type="caution">
    <text evidence="2">The sequence shown here is derived from an EMBL/GenBank/DDBJ whole genome shotgun (WGS) entry which is preliminary data.</text>
</comment>
<dbReference type="EMBL" id="FOLS01000049">
    <property type="protein sequence ID" value="SFD95893.1"/>
    <property type="molecule type" value="Genomic_DNA"/>
</dbReference>